<protein>
    <submittedName>
        <fullName evidence="2">Uncharacterized protein</fullName>
    </submittedName>
</protein>
<proteinExistence type="predicted"/>
<dbReference type="EMBL" id="PVNK01000290">
    <property type="protein sequence ID" value="PRP90247.1"/>
    <property type="molecule type" value="Genomic_DNA"/>
</dbReference>
<gene>
    <name evidence="2" type="ORF">ENSA5_66590</name>
</gene>
<dbReference type="RefSeq" id="WP_106395802.1">
    <property type="nucleotide sequence ID" value="NZ_PVNK01000290.1"/>
</dbReference>
<dbReference type="AlphaFoldDB" id="A0A2S9XBL4"/>
<accession>A0A2S9XBL4</accession>
<dbReference type="InterPro" id="IPR036390">
    <property type="entry name" value="WH_DNA-bd_sf"/>
</dbReference>
<feature type="compositionally biased region" description="Low complexity" evidence="1">
    <location>
        <begin position="66"/>
        <end position="76"/>
    </location>
</feature>
<organism evidence="2 3">
    <name type="scientific">Enhygromyxa salina</name>
    <dbReference type="NCBI Taxonomy" id="215803"/>
    <lineage>
        <taxon>Bacteria</taxon>
        <taxon>Pseudomonadati</taxon>
        <taxon>Myxococcota</taxon>
        <taxon>Polyangia</taxon>
        <taxon>Nannocystales</taxon>
        <taxon>Nannocystaceae</taxon>
        <taxon>Enhygromyxa</taxon>
    </lineage>
</organism>
<evidence type="ECO:0000313" key="2">
    <source>
        <dbReference type="EMBL" id="PRP90247.1"/>
    </source>
</evidence>
<dbReference type="Proteomes" id="UP000237968">
    <property type="component" value="Unassembled WGS sequence"/>
</dbReference>
<evidence type="ECO:0000313" key="3">
    <source>
        <dbReference type="Proteomes" id="UP000237968"/>
    </source>
</evidence>
<sequence length="161" mass="16825">MANLSSAFQDALADQAKAALVDIVAKNPRTSVKDLKQLVSDNPSLGGITLAELLGTSGGRGRGRPKGSSSSAAAPRKAAKGPARKGSAHKRNVRTEPGREAFDKEVIEALSALGGETVAATQLRESLNADPTQLRTSLNRLIERGLVTFTGKARGTRYSMA</sequence>
<dbReference type="OrthoDB" id="5517221at2"/>
<comment type="caution">
    <text evidence="2">The sequence shown here is derived from an EMBL/GenBank/DDBJ whole genome shotgun (WGS) entry which is preliminary data.</text>
</comment>
<keyword evidence="3" id="KW-1185">Reference proteome</keyword>
<evidence type="ECO:0000256" key="1">
    <source>
        <dbReference type="SAM" id="MobiDB-lite"/>
    </source>
</evidence>
<name>A0A2S9XBL4_9BACT</name>
<feature type="compositionally biased region" description="Basic residues" evidence="1">
    <location>
        <begin position="77"/>
        <end position="92"/>
    </location>
</feature>
<dbReference type="SUPFAM" id="SSF46785">
    <property type="entry name" value="Winged helix' DNA-binding domain"/>
    <property type="match status" value="1"/>
</dbReference>
<feature type="region of interest" description="Disordered" evidence="1">
    <location>
        <begin position="51"/>
        <end position="100"/>
    </location>
</feature>
<reference evidence="2 3" key="1">
    <citation type="submission" date="2018-03" db="EMBL/GenBank/DDBJ databases">
        <title>Draft Genome Sequences of the Obligatory Marine Myxobacteria Enhygromyxa salina SWB005.</title>
        <authorList>
            <person name="Poehlein A."/>
            <person name="Moghaddam J.A."/>
            <person name="Harms H."/>
            <person name="Alanjari M."/>
            <person name="Koenig G.M."/>
            <person name="Daniel R."/>
            <person name="Schaeberle T.F."/>
        </authorList>
    </citation>
    <scope>NUCLEOTIDE SEQUENCE [LARGE SCALE GENOMIC DNA]</scope>
    <source>
        <strain evidence="2 3">SWB005</strain>
    </source>
</reference>